<dbReference type="InterPro" id="IPR002376">
    <property type="entry name" value="Formyl_transf_N"/>
</dbReference>
<evidence type="ECO:0000313" key="3">
    <source>
        <dbReference type="EMBL" id="RCW30735.1"/>
    </source>
</evidence>
<dbReference type="EMBL" id="QNSA01000014">
    <property type="protein sequence ID" value="RBP69256.1"/>
    <property type="molecule type" value="Genomic_DNA"/>
</dbReference>
<dbReference type="Pfam" id="PF00551">
    <property type="entry name" value="Formyl_trans_N"/>
    <property type="match status" value="1"/>
</dbReference>
<dbReference type="InterPro" id="IPR036477">
    <property type="entry name" value="Formyl_transf_N_sf"/>
</dbReference>
<keyword evidence="5" id="KW-1185">Reference proteome</keyword>
<dbReference type="AlphaFoldDB" id="A0A368URF9"/>
<keyword evidence="3" id="KW-0808">Transferase</keyword>
<dbReference type="EMBL" id="QPJB01000014">
    <property type="protein sequence ID" value="RCW30735.1"/>
    <property type="molecule type" value="Genomic_DNA"/>
</dbReference>
<protein>
    <submittedName>
        <fullName evidence="3">Methionyl-tRNA formyltransferase</fullName>
    </submittedName>
</protein>
<evidence type="ECO:0000259" key="1">
    <source>
        <dbReference type="Pfam" id="PF00551"/>
    </source>
</evidence>
<gene>
    <name evidence="3" type="ORF">DET51_11421</name>
    <name evidence="2" type="ORF">DET64_11421</name>
</gene>
<dbReference type="RefSeq" id="WP_113880602.1">
    <property type="nucleotide sequence ID" value="NZ_QNSA01000014.1"/>
</dbReference>
<proteinExistence type="predicted"/>
<organism evidence="3 4">
    <name type="scientific">Marinobacter nauticus</name>
    <name type="common">Marinobacter hydrocarbonoclasticus</name>
    <name type="synonym">Marinobacter aquaeolei</name>
    <dbReference type="NCBI Taxonomy" id="2743"/>
    <lineage>
        <taxon>Bacteria</taxon>
        <taxon>Pseudomonadati</taxon>
        <taxon>Pseudomonadota</taxon>
        <taxon>Gammaproteobacteria</taxon>
        <taxon>Pseudomonadales</taxon>
        <taxon>Marinobacteraceae</taxon>
        <taxon>Marinobacter</taxon>
    </lineage>
</organism>
<accession>A0A368URF9</accession>
<reference evidence="3 4" key="1">
    <citation type="submission" date="2018-07" db="EMBL/GenBank/DDBJ databases">
        <title>Freshwater and sediment microbial communities from various areas in North America, analyzing microbe dynamics in response to fracking.</title>
        <authorList>
            <person name="Lamendella R."/>
        </authorList>
    </citation>
    <scope>NUCLEOTIDE SEQUENCE [LARGE SCALE GENOMIC DNA]</scope>
    <source>
        <strain evidence="3 4">114E</strain>
        <strain evidence="2 5">114E_o</strain>
    </source>
</reference>
<dbReference type="SUPFAM" id="SSF53328">
    <property type="entry name" value="Formyltransferase"/>
    <property type="match status" value="1"/>
</dbReference>
<dbReference type="Proteomes" id="UP000252795">
    <property type="component" value="Unassembled WGS sequence"/>
</dbReference>
<comment type="caution">
    <text evidence="3">The sequence shown here is derived from an EMBL/GenBank/DDBJ whole genome shotgun (WGS) entry which is preliminary data.</text>
</comment>
<name>A0A368URF9_MARNT</name>
<dbReference type="Gene3D" id="3.40.50.12230">
    <property type="match status" value="1"/>
</dbReference>
<evidence type="ECO:0000313" key="4">
    <source>
        <dbReference type="Proteomes" id="UP000252795"/>
    </source>
</evidence>
<feature type="domain" description="Formyl transferase N-terminal" evidence="1">
    <location>
        <begin position="18"/>
        <end position="142"/>
    </location>
</feature>
<evidence type="ECO:0000313" key="2">
    <source>
        <dbReference type="EMBL" id="RBP69256.1"/>
    </source>
</evidence>
<dbReference type="GO" id="GO:0016740">
    <property type="term" value="F:transferase activity"/>
    <property type="evidence" value="ECO:0007669"/>
    <property type="project" value="UniProtKB-KW"/>
</dbReference>
<dbReference type="Proteomes" id="UP000253065">
    <property type="component" value="Unassembled WGS sequence"/>
</dbReference>
<sequence length="217" mass="25235">MNITILCSSPEHPVNTYLEQWADAKRGQHQIHLVRERSELPGGDILFLVSCSELIKAEHRAMYEHTLVLHASDLPKGRGWSPHIWEIVNGADAITLSLLEAEDRVDSGKIWLKRAIPIEKTDLWYDVNHKLFQTEIDLMNEAVESFGQIQPQPQDASINPTYYERRTPTHSELDPHKSIAEQFDLMRMCDPERYPAWFEHRGQKYKISLEKVDHEEN</sequence>
<evidence type="ECO:0000313" key="5">
    <source>
        <dbReference type="Proteomes" id="UP000253065"/>
    </source>
</evidence>